<protein>
    <submittedName>
        <fullName evidence="1">46505_t:CDS:1</fullName>
    </submittedName>
</protein>
<keyword evidence="2" id="KW-1185">Reference proteome</keyword>
<dbReference type="EMBL" id="CAJVQB010000306">
    <property type="protein sequence ID" value="CAG8481101.1"/>
    <property type="molecule type" value="Genomic_DNA"/>
</dbReference>
<dbReference type="Proteomes" id="UP000789901">
    <property type="component" value="Unassembled WGS sequence"/>
</dbReference>
<proteinExistence type="predicted"/>
<evidence type="ECO:0000313" key="2">
    <source>
        <dbReference type="Proteomes" id="UP000789901"/>
    </source>
</evidence>
<sequence>MQSKLLDLPKAVINLANWGSTPDIVIYSEMITAFIILNGKDIQCFNPQFIHHSTLRHNSSDYSNIPEFQNSSNRLIDK</sequence>
<reference evidence="1 2" key="1">
    <citation type="submission" date="2021-06" db="EMBL/GenBank/DDBJ databases">
        <authorList>
            <person name="Kallberg Y."/>
            <person name="Tangrot J."/>
            <person name="Rosling A."/>
        </authorList>
    </citation>
    <scope>NUCLEOTIDE SEQUENCE [LARGE SCALE GENOMIC DNA]</scope>
    <source>
        <strain evidence="1 2">120-4 pot B 10/14</strain>
    </source>
</reference>
<comment type="caution">
    <text evidence="1">The sequence shown here is derived from an EMBL/GenBank/DDBJ whole genome shotgun (WGS) entry which is preliminary data.</text>
</comment>
<evidence type="ECO:0000313" key="1">
    <source>
        <dbReference type="EMBL" id="CAG8481101.1"/>
    </source>
</evidence>
<organism evidence="1 2">
    <name type="scientific">Gigaspora margarita</name>
    <dbReference type="NCBI Taxonomy" id="4874"/>
    <lineage>
        <taxon>Eukaryota</taxon>
        <taxon>Fungi</taxon>
        <taxon>Fungi incertae sedis</taxon>
        <taxon>Mucoromycota</taxon>
        <taxon>Glomeromycotina</taxon>
        <taxon>Glomeromycetes</taxon>
        <taxon>Diversisporales</taxon>
        <taxon>Gigasporaceae</taxon>
        <taxon>Gigaspora</taxon>
    </lineage>
</organism>
<gene>
    <name evidence="1" type="ORF">GMARGA_LOCUS1243</name>
</gene>
<accession>A0ABM8VYS9</accession>
<name>A0ABM8VYS9_GIGMA</name>